<sequence length="511" mass="60193">MVMDPRLTSDLTPELKDIVFEIESHAKNLGLDFFPTIFEMVDYQQMSEIAAYGGFPTRYPHWRFGMEYERIAKSYEYGLSLIYEMVINNDPCYAYLLRSNSLVDQKTVIAHVYGHCDFFKNNYCFAHTNRKTLDEMANHGSRVRRYIEEVGHDEVESFIDICLSLENLIDQHGPHIRREYKPKEKDNYDESLISPDKLPVPKLPSLRGYMEGYINPESYLKEQQAKVILEKEKEKKFPESPVRDVLKFLLDFAPLSAWQRDVLAIVREEAYYFAPQGQTKIMNEGWAVYWHSKILTQLVLKDSEVIDYCDHYAGVVQMSGQRLNPYKLGVELMRHIEKRWDKGQFGLDYTLCDDPLVRKNWNKNANKGMQKIFEVRKFHNDITFIDEFLDEDFCEEAKLFTWVQDRRSGQAIIHDRDFKTIKRELLDAMTNFGHPLIDVVDGNFRNRGEILLRHRHQGKDLKIDWAVETLKNIHKVWSRPVNIATVIESENKIIHFDGSEPRIEKGIQFEH</sequence>
<evidence type="ECO:0000259" key="2">
    <source>
        <dbReference type="Pfam" id="PF24755"/>
    </source>
</evidence>
<dbReference type="AlphaFoldDB" id="A0A4P2VIP0"/>
<dbReference type="InterPro" id="IPR007390">
    <property type="entry name" value="Spore_V_R"/>
</dbReference>
<dbReference type="InterPro" id="IPR057008">
    <property type="entry name" value="SpoVR-like_C"/>
</dbReference>
<evidence type="ECO:0000313" key="3">
    <source>
        <dbReference type="EMBL" id="BBH53013.1"/>
    </source>
</evidence>
<dbReference type="EMBL" id="AP019368">
    <property type="protein sequence ID" value="BBH53013.1"/>
    <property type="molecule type" value="Genomic_DNA"/>
</dbReference>
<accession>A0A4P2VIP0</accession>
<feature type="domain" description="SpoVR protein-like N-terminal" evidence="1">
    <location>
        <begin position="14"/>
        <end position="433"/>
    </location>
</feature>
<dbReference type="PANTHER" id="PTHR30029">
    <property type="entry name" value="STAGE V SPORULATION PROTEIN R"/>
    <property type="match status" value="1"/>
</dbReference>
<organism evidence="3 4">
    <name type="scientific">Fluviispira sanaruensis</name>
    <dbReference type="NCBI Taxonomy" id="2493639"/>
    <lineage>
        <taxon>Bacteria</taxon>
        <taxon>Pseudomonadati</taxon>
        <taxon>Bdellovibrionota</taxon>
        <taxon>Oligoflexia</taxon>
        <taxon>Silvanigrellales</taxon>
        <taxon>Silvanigrellaceae</taxon>
        <taxon>Fluviispira</taxon>
    </lineage>
</organism>
<gene>
    <name evidence="3" type="ORF">JCM31447_14560</name>
</gene>
<proteinExistence type="predicted"/>
<name>A0A4P2VIP0_FLUSA</name>
<dbReference type="InterPro" id="IPR056174">
    <property type="entry name" value="SpoVR_N"/>
</dbReference>
<evidence type="ECO:0000259" key="1">
    <source>
        <dbReference type="Pfam" id="PF04293"/>
    </source>
</evidence>
<feature type="domain" description="SpoVR-like C-terminal" evidence="2">
    <location>
        <begin position="435"/>
        <end position="486"/>
    </location>
</feature>
<dbReference type="PANTHER" id="PTHR30029:SF2">
    <property type="entry name" value="STAGE V SPORULATION PROTEIN R"/>
    <property type="match status" value="1"/>
</dbReference>
<keyword evidence="4" id="KW-1185">Reference proteome</keyword>
<evidence type="ECO:0000313" key="4">
    <source>
        <dbReference type="Proteomes" id="UP000291236"/>
    </source>
</evidence>
<dbReference type="KEGG" id="sbf:JCM31447_14560"/>
<reference evidence="3 4" key="1">
    <citation type="submission" date="2018-12" db="EMBL/GenBank/DDBJ databases">
        <title>Rubrispira sanarue gen. nov., sp., nov., a member of the order Silvanigrellales, isolated from a brackish lake in Hamamatsu Japan.</title>
        <authorList>
            <person name="Maejima Y."/>
            <person name="Iino T."/>
            <person name="Muraguchi Y."/>
            <person name="Fukuda K."/>
            <person name="Nojiri H."/>
            <person name="Ohkuma M."/>
            <person name="Moriuchi R."/>
            <person name="Dohra H."/>
            <person name="Kimbara K."/>
            <person name="Shintani M."/>
        </authorList>
    </citation>
    <scope>NUCLEOTIDE SEQUENCE [LARGE SCALE GENOMIC DNA]</scope>
    <source>
        <strain evidence="3 4">RF1110005</strain>
    </source>
</reference>
<dbReference type="Proteomes" id="UP000291236">
    <property type="component" value="Chromosome"/>
</dbReference>
<protein>
    <submittedName>
        <fullName evidence="3">SpoVR-like protein</fullName>
    </submittedName>
</protein>
<dbReference type="Pfam" id="PF04293">
    <property type="entry name" value="SpoVR"/>
    <property type="match status" value="1"/>
</dbReference>
<dbReference type="Pfam" id="PF24755">
    <property type="entry name" value="SpoVR_C"/>
    <property type="match status" value="1"/>
</dbReference>